<evidence type="ECO:0000313" key="2">
    <source>
        <dbReference type="EMBL" id="VFJ65637.1"/>
    </source>
</evidence>
<dbReference type="EMBL" id="CAADFL010000456">
    <property type="protein sequence ID" value="VFK17037.1"/>
    <property type="molecule type" value="Genomic_DNA"/>
</dbReference>
<dbReference type="EMBL" id="CAADFA010000401">
    <property type="protein sequence ID" value="VFJ65637.1"/>
    <property type="molecule type" value="Genomic_DNA"/>
</dbReference>
<sequence length="207" mass="23800">MTEPKQQKLTFTLEELGRLKGEVLRGRPYAERVSISMALHLVYNRETRGDYFPVLDELDYLEGIGRATPTKAAAQFKRGAISFLYHKHYSAPRHILPNIRIRWERGHSRNHDFAEMIDNVARDHGDDPDAWPGVLATQLTRDGYQDRVRCGATGDWIVFGKHDGLNYYLGLASHEEGRDPDKLLAVLKQNCEAEYPFLFKASKDRRT</sequence>
<gene>
    <name evidence="1" type="ORF">BECKFM1743A_GA0114220_102305</name>
    <name evidence="3" type="ORF">BECKFM1743B_GA0114221_104562</name>
    <name evidence="2" type="ORF">BECKFM1743C_GA0114222_104012</name>
</gene>
<proteinExistence type="predicted"/>
<evidence type="ECO:0000313" key="3">
    <source>
        <dbReference type="EMBL" id="VFK17037.1"/>
    </source>
</evidence>
<accession>A0A450SYQ3</accession>
<evidence type="ECO:0000313" key="1">
    <source>
        <dbReference type="EMBL" id="VFJ59070.1"/>
    </source>
</evidence>
<dbReference type="AlphaFoldDB" id="A0A450SYQ3"/>
<name>A0A450SYQ3_9GAMM</name>
<protein>
    <submittedName>
        <fullName evidence="1">Uncharacterized protein</fullName>
    </submittedName>
</protein>
<dbReference type="EMBL" id="CAADEZ010000230">
    <property type="protein sequence ID" value="VFJ59070.1"/>
    <property type="molecule type" value="Genomic_DNA"/>
</dbReference>
<organism evidence="1">
    <name type="scientific">Candidatus Kentrum sp. FM</name>
    <dbReference type="NCBI Taxonomy" id="2126340"/>
    <lineage>
        <taxon>Bacteria</taxon>
        <taxon>Pseudomonadati</taxon>
        <taxon>Pseudomonadota</taxon>
        <taxon>Gammaproteobacteria</taxon>
        <taxon>Candidatus Kentrum</taxon>
    </lineage>
</organism>
<reference evidence="1" key="1">
    <citation type="submission" date="2019-02" db="EMBL/GenBank/DDBJ databases">
        <authorList>
            <person name="Gruber-Vodicka R. H."/>
            <person name="Seah K. B. B."/>
        </authorList>
    </citation>
    <scope>NUCLEOTIDE SEQUENCE</scope>
    <source>
        <strain evidence="1">BECK_BZ163</strain>
        <strain evidence="3">BECK_BZ164</strain>
        <strain evidence="2">BECK_BZ165</strain>
    </source>
</reference>